<proteinExistence type="predicted"/>
<dbReference type="EnsemblMetazoa" id="Aqu2.1.36770_001">
    <property type="protein sequence ID" value="Aqu2.1.36770_001"/>
    <property type="gene ID" value="Aqu2.1.36770"/>
</dbReference>
<reference evidence="1" key="1">
    <citation type="submission" date="2017-05" db="UniProtKB">
        <authorList>
            <consortium name="EnsemblMetazoa"/>
        </authorList>
    </citation>
    <scope>IDENTIFICATION</scope>
</reference>
<evidence type="ECO:0000313" key="1">
    <source>
        <dbReference type="EnsemblMetazoa" id="Aqu2.1.36770_001"/>
    </source>
</evidence>
<dbReference type="AlphaFoldDB" id="A0A1X7V902"/>
<dbReference type="InParanoid" id="A0A1X7V902"/>
<protein>
    <submittedName>
        <fullName evidence="1">Uncharacterized protein</fullName>
    </submittedName>
</protein>
<organism evidence="1">
    <name type="scientific">Amphimedon queenslandica</name>
    <name type="common">Sponge</name>
    <dbReference type="NCBI Taxonomy" id="400682"/>
    <lineage>
        <taxon>Eukaryota</taxon>
        <taxon>Metazoa</taxon>
        <taxon>Porifera</taxon>
        <taxon>Demospongiae</taxon>
        <taxon>Heteroscleromorpha</taxon>
        <taxon>Haplosclerida</taxon>
        <taxon>Niphatidae</taxon>
        <taxon>Amphimedon</taxon>
    </lineage>
</organism>
<name>A0A1X7V902_AMPQE</name>
<accession>A0A1X7V902</accession>
<sequence>MELDDDSDFMDSASFDALSQNGTTSIILSSDEEDTLPVLLKKKRSNDSLKTSSEGLEGGGAASSQNLESLARGLASRIDQISKLHEFDDKCSSILGKGTVLDHTQNVILKHEVIDETIVSAEQSPETLNHVNVEVTVSSLKLPHGTRFFVKAVDFVDTLGIPDTLRGMSSDARFVGKVPPDVIFWLLELSCLSRNHLTRQSAFTILMQNLQQNKTCMPSLIMCYSHVAELLVKLGAKVDDLTTFSQFEPTDFVHSEEEVEVLLSSIKHIASFLKFVCLSLPRDKLFKLRNYLTVLITIALDKTVSKAVSHIRSCLEVLLSVASDEEAREVFCDAVSVHWNLGKHGNCVFLLRLLPVTTLELRSLKRQIVKQFLLLVTESIGNDVKDHDLSLSILQHYIQKESNDIDYYEMHSVLTVLGIFVKQPDMKWDLLKNKSLFLDNLSYLATKKIKENVNQVGEQGPVKDLIIYLKLDLERENGKESMQTNLFDYFMEPQD</sequence>